<evidence type="ECO:0000256" key="17">
    <source>
        <dbReference type="SAM" id="MobiDB-lite"/>
    </source>
</evidence>
<dbReference type="Pfam" id="PF02706">
    <property type="entry name" value="Wzz"/>
    <property type="match status" value="1"/>
</dbReference>
<evidence type="ECO:0000256" key="14">
    <source>
        <dbReference type="ARBA" id="ARBA00023136"/>
    </source>
</evidence>
<dbReference type="SUPFAM" id="SSF52540">
    <property type="entry name" value="P-loop containing nucleoside triphosphate hydrolases"/>
    <property type="match status" value="1"/>
</dbReference>
<dbReference type="NCBIfam" id="TIGR01007">
    <property type="entry name" value="eps_fam"/>
    <property type="match status" value="1"/>
</dbReference>
<dbReference type="OrthoDB" id="9812433at2"/>
<evidence type="ECO:0000256" key="16">
    <source>
        <dbReference type="ARBA" id="ARBA00051245"/>
    </source>
</evidence>
<evidence type="ECO:0000256" key="11">
    <source>
        <dbReference type="ARBA" id="ARBA00022777"/>
    </source>
</evidence>
<dbReference type="Gene3D" id="3.40.50.300">
    <property type="entry name" value="P-loop containing nucleotide triphosphate hydrolases"/>
    <property type="match status" value="1"/>
</dbReference>
<keyword evidence="10" id="KW-0547">Nucleotide-binding</keyword>
<evidence type="ECO:0000256" key="15">
    <source>
        <dbReference type="ARBA" id="ARBA00023137"/>
    </source>
</evidence>
<keyword evidence="14 18" id="KW-0472">Membrane</keyword>
<comment type="similarity">
    <text evidence="4">Belongs to the etk/wzc family.</text>
</comment>
<dbReference type="Proteomes" id="UP000469943">
    <property type="component" value="Unassembled WGS sequence"/>
</dbReference>
<dbReference type="GO" id="GO:0005886">
    <property type="term" value="C:plasma membrane"/>
    <property type="evidence" value="ECO:0007669"/>
    <property type="project" value="UniProtKB-SubCell"/>
</dbReference>
<dbReference type="GO" id="GO:0004715">
    <property type="term" value="F:non-membrane spanning protein tyrosine kinase activity"/>
    <property type="evidence" value="ECO:0007669"/>
    <property type="project" value="UniProtKB-EC"/>
</dbReference>
<dbReference type="InterPro" id="IPR050445">
    <property type="entry name" value="Bact_polysacc_biosynth/exp"/>
</dbReference>
<feature type="domain" description="AAA" evidence="20">
    <location>
        <begin position="270"/>
        <end position="387"/>
    </location>
</feature>
<dbReference type="InterPro" id="IPR025669">
    <property type="entry name" value="AAA_dom"/>
</dbReference>
<feature type="transmembrane region" description="Helical" evidence="18">
    <location>
        <begin position="178"/>
        <end position="199"/>
    </location>
</feature>
<dbReference type="InterPro" id="IPR005702">
    <property type="entry name" value="Wzc-like_C"/>
</dbReference>
<dbReference type="EC" id="2.7.10.2" evidence="5"/>
<protein>
    <recommendedName>
        <fullName evidence="5">non-specific protein-tyrosine kinase</fullName>
        <ecNumber evidence="5">2.7.10.2</ecNumber>
    </recommendedName>
</protein>
<dbReference type="AlphaFoldDB" id="A0A7K3TBL9"/>
<comment type="similarity">
    <text evidence="2">Belongs to the CpsC/CapA family.</text>
</comment>
<evidence type="ECO:0000259" key="20">
    <source>
        <dbReference type="Pfam" id="PF13614"/>
    </source>
</evidence>
<keyword evidence="8 21" id="KW-0808">Transferase</keyword>
<evidence type="ECO:0000256" key="18">
    <source>
        <dbReference type="SAM" id="Phobius"/>
    </source>
</evidence>
<keyword evidence="9 18" id="KW-0812">Transmembrane</keyword>
<evidence type="ECO:0000256" key="8">
    <source>
        <dbReference type="ARBA" id="ARBA00022679"/>
    </source>
</evidence>
<dbReference type="InterPro" id="IPR027417">
    <property type="entry name" value="P-loop_NTPase"/>
</dbReference>
<reference evidence="21 22" key="1">
    <citation type="submission" date="2019-10" db="EMBL/GenBank/DDBJ databases">
        <title>Bifidobacterium from non-human primates.</title>
        <authorList>
            <person name="Modesto M."/>
        </authorList>
    </citation>
    <scope>NUCLEOTIDE SEQUENCE [LARGE SCALE GENOMIC DNA]</scope>
    <source>
        <strain evidence="21 22">TREM</strain>
    </source>
</reference>
<feature type="transmembrane region" description="Helical" evidence="18">
    <location>
        <begin position="14"/>
        <end position="34"/>
    </location>
</feature>
<gene>
    <name evidence="21" type="ORF">GFD24_07075</name>
</gene>
<proteinExistence type="inferred from homology"/>
<evidence type="ECO:0000259" key="19">
    <source>
        <dbReference type="Pfam" id="PF02706"/>
    </source>
</evidence>
<dbReference type="PANTHER" id="PTHR32309">
    <property type="entry name" value="TYROSINE-PROTEIN KINASE"/>
    <property type="match status" value="1"/>
</dbReference>
<comment type="catalytic activity">
    <reaction evidence="16">
        <text>L-tyrosyl-[protein] + ATP = O-phospho-L-tyrosyl-[protein] + ADP + H(+)</text>
        <dbReference type="Rhea" id="RHEA:10596"/>
        <dbReference type="Rhea" id="RHEA-COMP:10136"/>
        <dbReference type="Rhea" id="RHEA-COMP:20101"/>
        <dbReference type="ChEBI" id="CHEBI:15378"/>
        <dbReference type="ChEBI" id="CHEBI:30616"/>
        <dbReference type="ChEBI" id="CHEBI:46858"/>
        <dbReference type="ChEBI" id="CHEBI:61978"/>
        <dbReference type="ChEBI" id="CHEBI:456216"/>
        <dbReference type="EC" id="2.7.10.2"/>
    </reaction>
</comment>
<dbReference type="CDD" id="cd05387">
    <property type="entry name" value="BY-kinase"/>
    <property type="match status" value="1"/>
</dbReference>
<accession>A0A7K3TBL9</accession>
<dbReference type="Pfam" id="PF13614">
    <property type="entry name" value="AAA_31"/>
    <property type="match status" value="1"/>
</dbReference>
<evidence type="ECO:0000313" key="21">
    <source>
        <dbReference type="EMBL" id="NEG71965.1"/>
    </source>
</evidence>
<evidence type="ECO:0000256" key="5">
    <source>
        <dbReference type="ARBA" id="ARBA00011903"/>
    </source>
</evidence>
<name>A0A7K3TBL9_9BIFI</name>
<keyword evidence="11 21" id="KW-0418">Kinase</keyword>
<dbReference type="PANTHER" id="PTHR32309:SF13">
    <property type="entry name" value="FERRIC ENTEROBACTIN TRANSPORT PROTEIN FEPE"/>
    <property type="match status" value="1"/>
</dbReference>
<dbReference type="RefSeq" id="WP_152358844.1">
    <property type="nucleotide sequence ID" value="NZ_WBSM01000010.1"/>
</dbReference>
<dbReference type="EMBL" id="WHZX01000004">
    <property type="protein sequence ID" value="NEG71965.1"/>
    <property type="molecule type" value="Genomic_DNA"/>
</dbReference>
<keyword evidence="7" id="KW-0997">Cell inner membrane</keyword>
<evidence type="ECO:0000256" key="7">
    <source>
        <dbReference type="ARBA" id="ARBA00022519"/>
    </source>
</evidence>
<evidence type="ECO:0000256" key="1">
    <source>
        <dbReference type="ARBA" id="ARBA00004429"/>
    </source>
</evidence>
<keyword evidence="13 18" id="KW-1133">Transmembrane helix</keyword>
<evidence type="ECO:0000256" key="4">
    <source>
        <dbReference type="ARBA" id="ARBA00008883"/>
    </source>
</evidence>
<evidence type="ECO:0000256" key="9">
    <source>
        <dbReference type="ARBA" id="ARBA00022692"/>
    </source>
</evidence>
<feature type="domain" description="Polysaccharide chain length determinant N-terminal" evidence="19">
    <location>
        <begin position="3"/>
        <end position="94"/>
    </location>
</feature>
<evidence type="ECO:0000256" key="12">
    <source>
        <dbReference type="ARBA" id="ARBA00022840"/>
    </source>
</evidence>
<evidence type="ECO:0000256" key="2">
    <source>
        <dbReference type="ARBA" id="ARBA00006683"/>
    </source>
</evidence>
<keyword evidence="15" id="KW-0829">Tyrosine-protein kinase</keyword>
<comment type="similarity">
    <text evidence="3">Belongs to the CpsD/CapB family.</text>
</comment>
<evidence type="ECO:0000313" key="22">
    <source>
        <dbReference type="Proteomes" id="UP000469943"/>
    </source>
</evidence>
<evidence type="ECO:0000256" key="6">
    <source>
        <dbReference type="ARBA" id="ARBA00022475"/>
    </source>
</evidence>
<sequence length="471" mass="50399">MTIGDLFQILRKHLVSVIISFVVVFAAVAAYTFLAPPKYTATSELFATYSGQSDSASLSTSEISSGASYLSTQIKTYPQLVKTEAVLDPVINELGLDMDSDTLAEVVTATNPSNTFMVDISVEVGDPQQASDIANSVAQNLSKQISSSLYTGDSQKSPIKLTVVKKARVPESPSSPKVPLYLAAGVVLGIIVAVGVALLRDILNTKVDTSDDVRDLTHSSSIGSIPDDESLDDTRPAIVAQPNGVIAEEYRRVRANLDFLRSGEQSGGRLIVITSTDPSEGKTTTSVNTAVALAEDGKSVLLIDADLRHPSVAHKLGLEGHVGLSHILSGQASPLEVVQQYWKPNLHVLPAGKRPASASILLNSDLMRELVEQALTQYDYVIIDTTPLSVSSDATIFGRMAGGLVLVVGKGVVEKKELASMAESLKTAEVPILGFIFNFADAKKMHSSNYYYYEDAPAGKRGGKKSHRRHR</sequence>
<dbReference type="GO" id="GO:0005524">
    <property type="term" value="F:ATP binding"/>
    <property type="evidence" value="ECO:0007669"/>
    <property type="project" value="UniProtKB-KW"/>
</dbReference>
<evidence type="ECO:0000256" key="10">
    <source>
        <dbReference type="ARBA" id="ARBA00022741"/>
    </source>
</evidence>
<keyword evidence="6" id="KW-1003">Cell membrane</keyword>
<comment type="caution">
    <text evidence="21">The sequence shown here is derived from an EMBL/GenBank/DDBJ whole genome shotgun (WGS) entry which is preliminary data.</text>
</comment>
<evidence type="ECO:0000256" key="3">
    <source>
        <dbReference type="ARBA" id="ARBA00007316"/>
    </source>
</evidence>
<organism evidence="21 22">
    <name type="scientific">Bifidobacterium ramosum</name>
    <dbReference type="NCBI Taxonomy" id="1798158"/>
    <lineage>
        <taxon>Bacteria</taxon>
        <taxon>Bacillati</taxon>
        <taxon>Actinomycetota</taxon>
        <taxon>Actinomycetes</taxon>
        <taxon>Bifidobacteriales</taxon>
        <taxon>Bifidobacteriaceae</taxon>
        <taxon>Bifidobacterium</taxon>
    </lineage>
</organism>
<comment type="subcellular location">
    <subcellularLocation>
        <location evidence="1">Cell inner membrane</location>
        <topology evidence="1">Multi-pass membrane protein</topology>
    </subcellularLocation>
</comment>
<evidence type="ECO:0000256" key="13">
    <source>
        <dbReference type="ARBA" id="ARBA00022989"/>
    </source>
</evidence>
<feature type="region of interest" description="Disordered" evidence="17">
    <location>
        <begin position="213"/>
        <end position="234"/>
    </location>
</feature>
<dbReference type="InterPro" id="IPR003856">
    <property type="entry name" value="LPS_length_determ_N"/>
</dbReference>
<keyword evidence="12" id="KW-0067">ATP-binding</keyword>